<dbReference type="PANTHER" id="PTHR41247">
    <property type="entry name" value="HTH-TYPE TRANSCRIPTIONAL REPRESSOR YCNK"/>
    <property type="match status" value="1"/>
</dbReference>
<dbReference type="KEGG" id="mtt:Ftrac_2710"/>
<gene>
    <name evidence="1" type="ordered locus">Ftrac_2710</name>
</gene>
<name>E4TR07_MARTH</name>
<dbReference type="SUPFAM" id="SSF160387">
    <property type="entry name" value="NosL/MerB-like"/>
    <property type="match status" value="1"/>
</dbReference>
<protein>
    <submittedName>
        <fullName evidence="1">Nitrous oxide reductase accessory protein</fullName>
    </submittedName>
</protein>
<reference evidence="1 2" key="1">
    <citation type="journal article" date="2011" name="Stand. Genomic Sci.">
        <title>Complete genome sequence of Marivirga tractuosa type strain (H-43).</title>
        <authorList>
            <person name="Pagani I."/>
            <person name="Chertkov O."/>
            <person name="Lapidus A."/>
            <person name="Lucas S."/>
            <person name="Del Rio T.G."/>
            <person name="Tice H."/>
            <person name="Copeland A."/>
            <person name="Cheng J.F."/>
            <person name="Nolan M."/>
            <person name="Saunders E."/>
            <person name="Pitluck S."/>
            <person name="Held B."/>
            <person name="Goodwin L."/>
            <person name="Liolios K."/>
            <person name="Ovchinikova G."/>
            <person name="Ivanova N."/>
            <person name="Mavromatis K."/>
            <person name="Pati A."/>
            <person name="Chen A."/>
            <person name="Palaniappan K."/>
            <person name="Land M."/>
            <person name="Hauser L."/>
            <person name="Jeffries C.D."/>
            <person name="Detter J.C."/>
            <person name="Han C."/>
            <person name="Tapia R."/>
            <person name="Ngatchou-Djao O.D."/>
            <person name="Rohde M."/>
            <person name="Goker M."/>
            <person name="Spring S."/>
            <person name="Sikorski J."/>
            <person name="Woyke T."/>
            <person name="Bristow J."/>
            <person name="Eisen J.A."/>
            <person name="Markowitz V."/>
            <person name="Hugenholtz P."/>
            <person name="Klenk H.P."/>
            <person name="Kyrpides N.C."/>
        </authorList>
    </citation>
    <scope>NUCLEOTIDE SEQUENCE [LARGE SCALE GENOMIC DNA]</scope>
    <source>
        <strain evidence="2">ATCC 23168 / DSM 4126 / NBRC 15989 / NCIMB 1408 / VKM B-1430 / H-43</strain>
    </source>
</reference>
<organism evidence="1 2">
    <name type="scientific">Marivirga tractuosa (strain ATCC 23168 / DSM 4126 / NBRC 15989 / NCIMB 1408 / VKM B-1430 / H-43)</name>
    <name type="common">Microscilla tractuosa</name>
    <name type="synonym">Flexibacter tractuosus</name>
    <dbReference type="NCBI Taxonomy" id="643867"/>
    <lineage>
        <taxon>Bacteria</taxon>
        <taxon>Pseudomonadati</taxon>
        <taxon>Bacteroidota</taxon>
        <taxon>Cytophagia</taxon>
        <taxon>Cytophagales</taxon>
        <taxon>Marivirgaceae</taxon>
        <taxon>Marivirga</taxon>
    </lineage>
</organism>
<dbReference type="PANTHER" id="PTHR41247:SF1">
    <property type="entry name" value="HTH-TYPE TRANSCRIPTIONAL REPRESSOR YCNK"/>
    <property type="match status" value="1"/>
</dbReference>
<sequence>MRYLKILCVLAVIVFVSGCSIEPEPINFGKDHCVYCKMTIADPKYGAELVTKKGRIYKFDAIECMLPYMKENADTEFGHTMAVAYDKPQSLQKVESLYFVKNAHFKSPMGKNLAAFVKQPQEFESMTWTQLTETFY</sequence>
<evidence type="ECO:0000313" key="1">
    <source>
        <dbReference type="EMBL" id="ADR22688.1"/>
    </source>
</evidence>
<proteinExistence type="predicted"/>
<dbReference type="AlphaFoldDB" id="E4TR07"/>
<dbReference type="EMBL" id="CP002349">
    <property type="protein sequence ID" value="ADR22688.1"/>
    <property type="molecule type" value="Genomic_DNA"/>
</dbReference>
<dbReference type="eggNOG" id="COG4314">
    <property type="taxonomic scope" value="Bacteria"/>
</dbReference>
<accession>E4TR07</accession>
<keyword evidence="2" id="KW-1185">Reference proteome</keyword>
<dbReference type="RefSeq" id="WP_013454831.1">
    <property type="nucleotide sequence ID" value="NC_014759.1"/>
</dbReference>
<dbReference type="InterPro" id="IPR008719">
    <property type="entry name" value="N2O_reductase_NosL"/>
</dbReference>
<dbReference type="HOGENOM" id="CLU_108823_3_0_10"/>
<dbReference type="STRING" id="643867.Ftrac_2710"/>
<dbReference type="Pfam" id="PF05573">
    <property type="entry name" value="NosL"/>
    <property type="match status" value="1"/>
</dbReference>
<evidence type="ECO:0000313" key="2">
    <source>
        <dbReference type="Proteomes" id="UP000008720"/>
    </source>
</evidence>
<dbReference type="OrthoDB" id="9792749at2"/>
<dbReference type="PROSITE" id="PS51257">
    <property type="entry name" value="PROKAR_LIPOPROTEIN"/>
    <property type="match status" value="1"/>
</dbReference>
<dbReference type="Proteomes" id="UP000008720">
    <property type="component" value="Chromosome"/>
</dbReference>